<accession>A0ABR7APM7</accession>
<dbReference type="Proteomes" id="UP000597613">
    <property type="component" value="Unassembled WGS sequence"/>
</dbReference>
<feature type="transmembrane region" description="Helical" evidence="5">
    <location>
        <begin position="372"/>
        <end position="395"/>
    </location>
</feature>
<comment type="subcellular location">
    <subcellularLocation>
        <location evidence="1">Membrane</location>
        <topology evidence="1">Multi-pass membrane protein</topology>
    </subcellularLocation>
</comment>
<dbReference type="CDD" id="cd17319">
    <property type="entry name" value="MFS_ExuT_GudP_like"/>
    <property type="match status" value="1"/>
</dbReference>
<evidence type="ECO:0000259" key="6">
    <source>
        <dbReference type="PROSITE" id="PS50850"/>
    </source>
</evidence>
<gene>
    <name evidence="7" type="ORF">H8S47_12055</name>
</gene>
<dbReference type="EMBL" id="JACONT010000025">
    <property type="protein sequence ID" value="MBC3942409.1"/>
    <property type="molecule type" value="Genomic_DNA"/>
</dbReference>
<feature type="transmembrane region" description="Helical" evidence="5">
    <location>
        <begin position="314"/>
        <end position="332"/>
    </location>
</feature>
<dbReference type="RefSeq" id="WP_187504105.1">
    <property type="nucleotide sequence ID" value="NZ_CP162536.1"/>
</dbReference>
<dbReference type="InterPro" id="IPR020846">
    <property type="entry name" value="MFS_dom"/>
</dbReference>
<dbReference type="InterPro" id="IPR011701">
    <property type="entry name" value="MFS"/>
</dbReference>
<keyword evidence="2 5" id="KW-0812">Transmembrane</keyword>
<evidence type="ECO:0000256" key="5">
    <source>
        <dbReference type="SAM" id="Phobius"/>
    </source>
</evidence>
<sequence>MTGRSLSRSEAVARHDPRWMSIPNRILAVLCLMYLVLYIDRVNLATVGPRMIAELGMSNTQFGLAISAFSYPYALIQLFGGRVIDRFGPRRMLLICGAIVCVATVLTGLVGGMASLFALRLALGIGEGFAFPAATRAMATWLPPARWGFAQGITHAAARLGNALTPPLLVGLMALVSWRGAFVVLGLASAVWVILWLVVARENPECHPGMSDEERAELAPAAQQAATTPPVPWWRLARRIAPVTAVDFCYGWTLWVFLTWLPSFFFKNFGLDLKHSALFSGGVLLGGVIGDWVGGAASDYIYRRTGSLQAARRNLIIVGMVGAFVFLVPVVLTHDLTTVAICLSLAFFFSELVVAPIWAVPMDIAPQYAGTASGMMNFGFGIAGILSPLVFGAAVDLTGSWSIPFCASLALLLVGAGLSFFMHPERPFRADGPR</sequence>
<feature type="transmembrane region" description="Helical" evidence="5">
    <location>
        <begin position="21"/>
        <end position="39"/>
    </location>
</feature>
<evidence type="ECO:0000313" key="7">
    <source>
        <dbReference type="EMBL" id="MBC3942409.1"/>
    </source>
</evidence>
<evidence type="ECO:0000313" key="8">
    <source>
        <dbReference type="Proteomes" id="UP000597613"/>
    </source>
</evidence>
<feature type="domain" description="Major facilitator superfamily (MFS) profile" evidence="6">
    <location>
        <begin position="26"/>
        <end position="427"/>
    </location>
</feature>
<feature type="transmembrane region" description="Helical" evidence="5">
    <location>
        <begin position="176"/>
        <end position="200"/>
    </location>
</feature>
<dbReference type="InterPro" id="IPR050382">
    <property type="entry name" value="MFS_Na/Anion_cotransporter"/>
</dbReference>
<dbReference type="PANTHER" id="PTHR11662">
    <property type="entry name" value="SOLUTE CARRIER FAMILY 17"/>
    <property type="match status" value="1"/>
</dbReference>
<dbReference type="PANTHER" id="PTHR11662:SF399">
    <property type="entry name" value="FI19708P1-RELATED"/>
    <property type="match status" value="1"/>
</dbReference>
<dbReference type="Pfam" id="PF07690">
    <property type="entry name" value="MFS_1"/>
    <property type="match status" value="1"/>
</dbReference>
<dbReference type="InterPro" id="IPR036259">
    <property type="entry name" value="MFS_trans_sf"/>
</dbReference>
<proteinExistence type="predicted"/>
<dbReference type="PROSITE" id="PS50850">
    <property type="entry name" value="MFS"/>
    <property type="match status" value="1"/>
</dbReference>
<feature type="transmembrane region" description="Helical" evidence="5">
    <location>
        <begin position="59"/>
        <end position="80"/>
    </location>
</feature>
<feature type="transmembrane region" description="Helical" evidence="5">
    <location>
        <begin position="92"/>
        <end position="119"/>
    </location>
</feature>
<keyword evidence="8" id="KW-1185">Reference proteome</keyword>
<dbReference type="SUPFAM" id="SSF103473">
    <property type="entry name" value="MFS general substrate transporter"/>
    <property type="match status" value="1"/>
</dbReference>
<keyword evidence="3 5" id="KW-1133">Transmembrane helix</keyword>
<feature type="transmembrane region" description="Helical" evidence="5">
    <location>
        <begin position="278"/>
        <end position="302"/>
    </location>
</feature>
<feature type="transmembrane region" description="Helical" evidence="5">
    <location>
        <begin position="245"/>
        <end position="266"/>
    </location>
</feature>
<keyword evidence="4 5" id="KW-0472">Membrane</keyword>
<evidence type="ECO:0000256" key="4">
    <source>
        <dbReference type="ARBA" id="ARBA00023136"/>
    </source>
</evidence>
<evidence type="ECO:0000256" key="3">
    <source>
        <dbReference type="ARBA" id="ARBA00022989"/>
    </source>
</evidence>
<evidence type="ECO:0000256" key="2">
    <source>
        <dbReference type="ARBA" id="ARBA00022692"/>
    </source>
</evidence>
<feature type="transmembrane region" description="Helical" evidence="5">
    <location>
        <begin position="401"/>
        <end position="421"/>
    </location>
</feature>
<name>A0ABR7APM7_9SPHN</name>
<evidence type="ECO:0000256" key="1">
    <source>
        <dbReference type="ARBA" id="ARBA00004141"/>
    </source>
</evidence>
<comment type="caution">
    <text evidence="7">The sequence shown here is derived from an EMBL/GenBank/DDBJ whole genome shotgun (WGS) entry which is preliminary data.</text>
</comment>
<dbReference type="Gene3D" id="1.20.1250.20">
    <property type="entry name" value="MFS general substrate transporter like domains"/>
    <property type="match status" value="2"/>
</dbReference>
<protein>
    <submittedName>
        <fullName evidence="7">MFS transporter</fullName>
    </submittedName>
</protein>
<feature type="transmembrane region" description="Helical" evidence="5">
    <location>
        <begin position="338"/>
        <end position="360"/>
    </location>
</feature>
<reference evidence="7 8" key="1">
    <citation type="submission" date="2020-08" db="EMBL/GenBank/DDBJ databases">
        <title>Putative novel bacterial strains isolated from necrotic wheat leaf tissues caused by Xanthomonas translucens.</title>
        <authorList>
            <person name="Tambong J.T."/>
        </authorList>
    </citation>
    <scope>NUCLEOTIDE SEQUENCE [LARGE SCALE GENOMIC DNA]</scope>
    <source>
        <strain evidence="8">DOAB 1063</strain>
    </source>
</reference>
<organism evidence="7 8">
    <name type="scientific">Sphingomonas albertensis</name>
    <dbReference type="NCBI Taxonomy" id="2762591"/>
    <lineage>
        <taxon>Bacteria</taxon>
        <taxon>Pseudomonadati</taxon>
        <taxon>Pseudomonadota</taxon>
        <taxon>Alphaproteobacteria</taxon>
        <taxon>Sphingomonadales</taxon>
        <taxon>Sphingomonadaceae</taxon>
        <taxon>Sphingomonas</taxon>
    </lineage>
</organism>